<evidence type="ECO:0000256" key="2">
    <source>
        <dbReference type="ARBA" id="ARBA00012646"/>
    </source>
</evidence>
<evidence type="ECO:0000256" key="7">
    <source>
        <dbReference type="PIRSR" id="PIRSR000898-1"/>
    </source>
</evidence>
<feature type="signal peptide" evidence="10">
    <location>
        <begin position="1"/>
        <end position="19"/>
    </location>
</feature>
<dbReference type="PIRSF" id="PIRSF000898">
    <property type="entry name" value="Acid_Ptase_5"/>
    <property type="match status" value="1"/>
</dbReference>
<gene>
    <name evidence="12" type="primary">ORF80725</name>
</gene>
<evidence type="ECO:0000313" key="12">
    <source>
        <dbReference type="EMBL" id="CEK72006.1"/>
    </source>
</evidence>
<feature type="binding site" evidence="7">
    <location>
        <position position="30"/>
    </location>
    <ligand>
        <name>Fe cation</name>
        <dbReference type="ChEBI" id="CHEBI:24875"/>
        <label>1</label>
    </ligand>
</feature>
<evidence type="ECO:0000256" key="1">
    <source>
        <dbReference type="ARBA" id="ARBA00000032"/>
    </source>
</evidence>
<evidence type="ECO:0000259" key="11">
    <source>
        <dbReference type="Pfam" id="PF00149"/>
    </source>
</evidence>
<feature type="binding site" evidence="7">
    <location>
        <position position="68"/>
    </location>
    <ligand>
        <name>Fe cation</name>
        <dbReference type="ChEBI" id="CHEBI:24875"/>
        <label>1</label>
    </ligand>
</feature>
<name>A0A0B6ZW14_9EUPU</name>
<evidence type="ECO:0000256" key="5">
    <source>
        <dbReference type="ARBA" id="ARBA00022801"/>
    </source>
</evidence>
<feature type="disulfide bond" evidence="8">
    <location>
        <begin position="157"/>
        <end position="215"/>
    </location>
</feature>
<evidence type="ECO:0000256" key="4">
    <source>
        <dbReference type="ARBA" id="ARBA00022729"/>
    </source>
</evidence>
<dbReference type="InterPro" id="IPR029052">
    <property type="entry name" value="Metallo-depent_PP-like"/>
</dbReference>
<dbReference type="InterPro" id="IPR051558">
    <property type="entry name" value="Metallophosphoesterase_PAP"/>
</dbReference>
<reference evidence="12" key="1">
    <citation type="submission" date="2014-12" db="EMBL/GenBank/DDBJ databases">
        <title>Insight into the proteome of Arion vulgaris.</title>
        <authorList>
            <person name="Aradska J."/>
            <person name="Bulat T."/>
            <person name="Smidak R."/>
            <person name="Sarate P."/>
            <person name="Gangsoo J."/>
            <person name="Sialana F."/>
            <person name="Bilban M."/>
            <person name="Lubec G."/>
        </authorList>
    </citation>
    <scope>NUCLEOTIDE SEQUENCE</scope>
    <source>
        <tissue evidence="12">Skin</tissue>
    </source>
</reference>
<accession>A0A0B6ZW14</accession>
<comment type="cofactor">
    <cofactor evidence="7">
        <name>Fe cation</name>
        <dbReference type="ChEBI" id="CHEBI:24875"/>
    </cofactor>
    <text evidence="7">Binds 2 iron ions per subunit.</text>
</comment>
<keyword evidence="8" id="KW-1015">Disulfide bond</keyword>
<dbReference type="GlyCosmos" id="A0A0B6ZW14">
    <property type="glycosylation" value="1 site, No reported glycans"/>
</dbReference>
<keyword evidence="5 6" id="KW-0378">Hydrolase</keyword>
<dbReference type="EMBL" id="HACG01025141">
    <property type="protein sequence ID" value="CEK72006.1"/>
    <property type="molecule type" value="Transcribed_RNA"/>
</dbReference>
<keyword evidence="6 7" id="KW-0408">Iron</keyword>
<dbReference type="EC" id="3.1.3.2" evidence="2 6"/>
<organism evidence="12">
    <name type="scientific">Arion vulgaris</name>
    <dbReference type="NCBI Taxonomy" id="1028688"/>
    <lineage>
        <taxon>Eukaryota</taxon>
        <taxon>Metazoa</taxon>
        <taxon>Spiralia</taxon>
        <taxon>Lophotrochozoa</taxon>
        <taxon>Mollusca</taxon>
        <taxon>Gastropoda</taxon>
        <taxon>Heterobranchia</taxon>
        <taxon>Euthyneura</taxon>
        <taxon>Panpulmonata</taxon>
        <taxon>Eupulmonata</taxon>
        <taxon>Stylommatophora</taxon>
        <taxon>Helicina</taxon>
        <taxon>Arionoidea</taxon>
        <taxon>Arionidae</taxon>
        <taxon>Arion</taxon>
    </lineage>
</organism>
<feature type="binding site" evidence="7">
    <location>
        <position position="236"/>
    </location>
    <ligand>
        <name>Fe cation</name>
        <dbReference type="ChEBI" id="CHEBI:24875"/>
        <label>2</label>
    </ligand>
</feature>
<dbReference type="GO" id="GO:0046872">
    <property type="term" value="F:metal ion binding"/>
    <property type="evidence" value="ECO:0007669"/>
    <property type="project" value="UniProtKB-KW"/>
</dbReference>
<dbReference type="SUPFAM" id="SSF56300">
    <property type="entry name" value="Metallo-dependent phosphatases"/>
    <property type="match status" value="1"/>
</dbReference>
<evidence type="ECO:0000256" key="6">
    <source>
        <dbReference type="PIRNR" id="PIRNR000898"/>
    </source>
</evidence>
<feature type="binding site" evidence="7">
    <location>
        <position position="106"/>
    </location>
    <ligand>
        <name>Fe cation</name>
        <dbReference type="ChEBI" id="CHEBI:24875"/>
        <label>2</label>
    </ligand>
</feature>
<dbReference type="InterPro" id="IPR024927">
    <property type="entry name" value="Acid_PPase"/>
</dbReference>
<feature type="binding site" evidence="7">
    <location>
        <position position="71"/>
    </location>
    <ligand>
        <name>Fe cation</name>
        <dbReference type="ChEBI" id="CHEBI:24875"/>
        <label>1</label>
    </ligand>
</feature>
<dbReference type="Gene3D" id="3.60.21.10">
    <property type="match status" value="1"/>
</dbReference>
<dbReference type="AlphaFoldDB" id="A0A0B6ZW14"/>
<evidence type="ECO:0000256" key="9">
    <source>
        <dbReference type="PIRSR" id="PIRSR000898-3"/>
    </source>
</evidence>
<dbReference type="Pfam" id="PF00149">
    <property type="entry name" value="Metallophos"/>
    <property type="match status" value="1"/>
</dbReference>
<proteinExistence type="predicted"/>
<dbReference type="GO" id="GO:0003993">
    <property type="term" value="F:acid phosphatase activity"/>
    <property type="evidence" value="ECO:0007669"/>
    <property type="project" value="UniProtKB-UniRule"/>
</dbReference>
<feature type="binding site" evidence="7">
    <location>
        <position position="68"/>
    </location>
    <ligand>
        <name>Fe cation</name>
        <dbReference type="ChEBI" id="CHEBI:24875"/>
        <label>2</label>
    </ligand>
</feature>
<dbReference type="InterPro" id="IPR004843">
    <property type="entry name" value="Calcineurin-like_PHP"/>
</dbReference>
<evidence type="ECO:0000256" key="3">
    <source>
        <dbReference type="ARBA" id="ARBA00015822"/>
    </source>
</evidence>
<feature type="glycosylation site" description="N-linked (GlcNAc...) asparagine" evidence="9">
    <location>
        <position position="112"/>
    </location>
</feature>
<feature type="chain" id="PRO_5002123968" description="Tartrate-resistant acid phosphatase type 5" evidence="10">
    <location>
        <begin position="20"/>
        <end position="324"/>
    </location>
</feature>
<feature type="binding site" evidence="7">
    <location>
        <position position="201"/>
    </location>
    <ligand>
        <name>Fe cation</name>
        <dbReference type="ChEBI" id="CHEBI:24875"/>
        <label>2</label>
    </ligand>
</feature>
<protein>
    <recommendedName>
        <fullName evidence="3 6">Tartrate-resistant acid phosphatase type 5</fullName>
        <ecNumber evidence="2 6">3.1.3.2</ecNumber>
    </recommendedName>
</protein>
<comment type="catalytic activity">
    <reaction evidence="1 6">
        <text>a phosphate monoester + H2O = an alcohol + phosphate</text>
        <dbReference type="Rhea" id="RHEA:15017"/>
        <dbReference type="ChEBI" id="CHEBI:15377"/>
        <dbReference type="ChEBI" id="CHEBI:30879"/>
        <dbReference type="ChEBI" id="CHEBI:43474"/>
        <dbReference type="ChEBI" id="CHEBI:67140"/>
        <dbReference type="EC" id="3.1.3.2"/>
    </reaction>
</comment>
<evidence type="ECO:0000256" key="8">
    <source>
        <dbReference type="PIRSR" id="PIRSR000898-2"/>
    </source>
</evidence>
<dbReference type="PANTHER" id="PTHR10161:SF14">
    <property type="entry name" value="TARTRATE-RESISTANT ACID PHOSPHATASE TYPE 5"/>
    <property type="match status" value="1"/>
</dbReference>
<feature type="domain" description="Calcineurin-like phosphoesterase" evidence="11">
    <location>
        <begin position="23"/>
        <end position="239"/>
    </location>
</feature>
<feature type="binding site" evidence="7">
    <location>
        <position position="238"/>
    </location>
    <ligand>
        <name>Fe cation</name>
        <dbReference type="ChEBI" id="CHEBI:24875"/>
        <label>1</label>
    </ligand>
</feature>
<keyword evidence="4 10" id="KW-0732">Signal</keyword>
<evidence type="ECO:0000256" key="10">
    <source>
        <dbReference type="SAM" id="SignalP"/>
    </source>
</evidence>
<dbReference type="CDD" id="cd07378">
    <property type="entry name" value="MPP_ACP5"/>
    <property type="match status" value="1"/>
</dbReference>
<dbReference type="FunFam" id="3.60.21.10:FF:000062">
    <property type="entry name" value="Tartrate-resistant acid phosphatase type 5"/>
    <property type="match status" value="1"/>
</dbReference>
<sequence length="324" mass="36817">MALSLVVCFAIFFLPGSYGVESLRFFIIGDVGGVEYEPYSTLVERSTATEMGKIADIYSPQFILELGDNFYHEGVTSVNDKRFNLTFEDVFTATSLQVPWYLIAGNHDHYGNVTAQILYSKYSKRWNFPNLYYYKEFMIPNTDLSVGFVFIDTIQLCGNTDDFLIQKPRGPVNQLDADQQWAFVKQSLNKSRASYLFVAGHYPVYSVAEHGPTDCLVEQLQPMLNNYMVNGYMSGHDHNLQHLQVKSRFGSNIDYFVSGMANFVDNSTAHMKYVPHGSLQFHYGNIASKGGFLYAEATANNITFTFINSEGQRLYSTIIYPRKL</sequence>
<dbReference type="PANTHER" id="PTHR10161">
    <property type="entry name" value="TARTRATE-RESISTANT ACID PHOSPHATASE TYPE 5"/>
    <property type="match status" value="1"/>
</dbReference>
<keyword evidence="7" id="KW-0479">Metal-binding</keyword>